<keyword evidence="2" id="KW-1185">Reference proteome</keyword>
<evidence type="ECO:0000313" key="2">
    <source>
        <dbReference type="Proteomes" id="UP000077255"/>
    </source>
</evidence>
<dbReference type="KEGG" id="dtx:ATSB10_17780"/>
<name>A0A160N1Y1_9GAMM</name>
<dbReference type="PROSITE" id="PS51257">
    <property type="entry name" value="PROKAR_LIPOPROTEIN"/>
    <property type="match status" value="1"/>
</dbReference>
<dbReference type="PATRIC" id="fig|445710.3.peg.1774"/>
<evidence type="ECO:0000313" key="1">
    <source>
        <dbReference type="EMBL" id="AND69232.1"/>
    </source>
</evidence>
<organism evidence="1 2">
    <name type="scientific">Dyella thiooxydans</name>
    <dbReference type="NCBI Taxonomy" id="445710"/>
    <lineage>
        <taxon>Bacteria</taxon>
        <taxon>Pseudomonadati</taxon>
        <taxon>Pseudomonadota</taxon>
        <taxon>Gammaproteobacteria</taxon>
        <taxon>Lysobacterales</taxon>
        <taxon>Rhodanobacteraceae</taxon>
        <taxon>Dyella</taxon>
    </lineage>
</organism>
<sequence length="177" mass="19006">MQGRVMRRVLGMALVALSLAGCMSDARREIEADRLKAHAEPLDLNGPKGEPAAHIGTDGSLVVGDEKVALDATQQAATLAYRKAALDVVDVSMIGAEKYVRTAVPRFLFDSVLHMGTDGGARSVEKGAKKMVSSPRFCNALDVMRQKQDAMVAEVPRLRAYTHVKAADVADCRSGRL</sequence>
<dbReference type="EMBL" id="CP014841">
    <property type="protein sequence ID" value="AND69232.1"/>
    <property type="molecule type" value="Genomic_DNA"/>
</dbReference>
<reference evidence="1 2" key="1">
    <citation type="submission" date="2016-02" db="EMBL/GenBank/DDBJ databases">
        <title>Complete genome sequencing and analysis of ATSB10, Dyella thiooxydans isolated from rhizosphere soil of sunflower (Helianthus annuus L.).</title>
        <authorList>
            <person name="Lee Y."/>
            <person name="Hwangbo K."/>
            <person name="Chung H."/>
            <person name="Yoo J."/>
            <person name="Kim K.Y."/>
            <person name="Sa T.M."/>
            <person name="Um Y."/>
            <person name="Madhaiyan M."/>
        </authorList>
    </citation>
    <scope>NUCLEOTIDE SEQUENCE [LARGE SCALE GENOMIC DNA]</scope>
    <source>
        <strain evidence="1 2">ATSB10</strain>
    </source>
</reference>
<gene>
    <name evidence="1" type="ORF">ATSB10_17780</name>
</gene>
<dbReference type="AlphaFoldDB" id="A0A160N1Y1"/>
<protein>
    <submittedName>
        <fullName evidence="1">Uncharacterized protein</fullName>
    </submittedName>
</protein>
<accession>A0A160N1Y1</accession>
<dbReference type="Proteomes" id="UP000077255">
    <property type="component" value="Chromosome"/>
</dbReference>
<proteinExistence type="predicted"/>